<comment type="caution">
    <text evidence="8">The sequence shown here is derived from an EMBL/GenBank/DDBJ whole genome shotgun (WGS) entry which is preliminary data.</text>
</comment>
<dbReference type="EMBL" id="CAJFCW020000006">
    <property type="protein sequence ID" value="CAG9123133.1"/>
    <property type="molecule type" value="Genomic_DNA"/>
</dbReference>
<evidence type="ECO:0000256" key="3">
    <source>
        <dbReference type="ARBA" id="ARBA00022692"/>
    </source>
</evidence>
<evidence type="ECO:0000313" key="9">
    <source>
        <dbReference type="Proteomes" id="UP000614601"/>
    </source>
</evidence>
<comment type="function">
    <text evidence="7">Choline transporter.</text>
</comment>
<dbReference type="OrthoDB" id="420519at2759"/>
<dbReference type="GO" id="GO:0005886">
    <property type="term" value="C:plasma membrane"/>
    <property type="evidence" value="ECO:0007669"/>
    <property type="project" value="UniProtKB-SubCell"/>
</dbReference>
<dbReference type="PANTHER" id="PTHR12385">
    <property type="entry name" value="CHOLINE TRANSPORTER-LIKE (SLC FAMILY 44)"/>
    <property type="match status" value="1"/>
</dbReference>
<sequence>MGRRTAAVSQKGSAPPLSEYYLPAEPVYNEIETVPHQTHQFPVVQKTTESQNFHGVVPKQLHGHHFVLTTQRPVVQPVVGQRAANFELRRAEKLLNKNPERAAKKPFNPIVLTRRGCTDVPFCMLFILYLFGWTFVAFIAYKYGKPERILHPTDSWGNSCGSNRPSVYETIDKPYLFFFDLTKCVSYATLLSGCPTFQMCVKKCPTKYWSYLSLNRASLWSQQSVKDNAFCDYTVDIDTIQNFSQLRDLVKAGKCAAYTVPSSVVLGRCVPEVIVEASNVFNENGTLNNLLANFGNEDNLVAPDSKISETQEVVKAIAQGDGRVLQNVVVDLGVSWWQILALLIMSAIVSFVWTLVMRLMGGFMIWMSILLLLLGLAGGTVFCYHKYQILIQDGAINDYSFQPIISVYFEMPNTWLAFGITLAVLLIIIFFGVLFIRSRVSLAVALIGETMRYHMGTLALGSMILSFVKMLQVILDFVYSKLKNVENPVGKAIYRALTCLFWCLEKVLRFLSKNAYIMTAVYGKGFCKSARDSFSLLSRNLVRVVVLNRVSAFLLFIGKALITCGMGALAFYYFTGQIRIDDLPQVNLHYYFVPVIIVVVGTYFICDLFFQVYDMGVDTTFLCFLEDSEANDGTTEKPFYMSDSLKRLLGKENKF</sequence>
<dbReference type="Proteomes" id="UP000614601">
    <property type="component" value="Unassembled WGS sequence"/>
</dbReference>
<dbReference type="InterPro" id="IPR007603">
    <property type="entry name" value="Choline_transptr-like"/>
</dbReference>
<evidence type="ECO:0000256" key="1">
    <source>
        <dbReference type="ARBA" id="ARBA00004141"/>
    </source>
</evidence>
<protein>
    <recommendedName>
        <fullName evidence="7">Choline transporter-like protein</fullName>
    </recommendedName>
</protein>
<evidence type="ECO:0000256" key="2">
    <source>
        <dbReference type="ARBA" id="ARBA00007168"/>
    </source>
</evidence>
<feature type="transmembrane region" description="Helical" evidence="7">
    <location>
        <begin position="415"/>
        <end position="436"/>
    </location>
</feature>
<comment type="subcellular location">
    <subcellularLocation>
        <location evidence="7">Cell membrane</location>
        <topology evidence="7">Multi-pass membrane protein</topology>
    </subcellularLocation>
    <subcellularLocation>
        <location evidence="1">Membrane</location>
        <topology evidence="1">Multi-pass membrane protein</topology>
    </subcellularLocation>
</comment>
<feature type="transmembrane region" description="Helical" evidence="7">
    <location>
        <begin position="122"/>
        <end position="141"/>
    </location>
</feature>
<evidence type="ECO:0000256" key="5">
    <source>
        <dbReference type="ARBA" id="ARBA00023136"/>
    </source>
</evidence>
<keyword evidence="5 7" id="KW-0472">Membrane</keyword>
<comment type="similarity">
    <text evidence="2 7">Belongs to the CTL (choline transporter-like) family.</text>
</comment>
<gene>
    <name evidence="8" type="ORF">BOKJ2_LOCUS12143</name>
</gene>
<dbReference type="Proteomes" id="UP000783686">
    <property type="component" value="Unassembled WGS sequence"/>
</dbReference>
<evidence type="ECO:0000256" key="6">
    <source>
        <dbReference type="ARBA" id="ARBA00023180"/>
    </source>
</evidence>
<organism evidence="8 9">
    <name type="scientific">Bursaphelenchus okinawaensis</name>
    <dbReference type="NCBI Taxonomy" id="465554"/>
    <lineage>
        <taxon>Eukaryota</taxon>
        <taxon>Metazoa</taxon>
        <taxon>Ecdysozoa</taxon>
        <taxon>Nematoda</taxon>
        <taxon>Chromadorea</taxon>
        <taxon>Rhabditida</taxon>
        <taxon>Tylenchina</taxon>
        <taxon>Tylenchomorpha</taxon>
        <taxon>Aphelenchoidea</taxon>
        <taxon>Aphelenchoididae</taxon>
        <taxon>Bursaphelenchus</taxon>
    </lineage>
</organism>
<keyword evidence="9" id="KW-1185">Reference proteome</keyword>
<evidence type="ECO:0000313" key="8">
    <source>
        <dbReference type="EMBL" id="CAD5227378.1"/>
    </source>
</evidence>
<evidence type="ECO:0000256" key="7">
    <source>
        <dbReference type="RuleBase" id="RU368066"/>
    </source>
</evidence>
<proteinExistence type="inferred from homology"/>
<name>A0A811LD94_9BILA</name>
<feature type="transmembrane region" description="Helical" evidence="7">
    <location>
        <begin position="492"/>
        <end position="508"/>
    </location>
</feature>
<dbReference type="Pfam" id="PF04515">
    <property type="entry name" value="Choline_transpo"/>
    <property type="match status" value="1"/>
</dbReference>
<accession>A0A811LD94</accession>
<dbReference type="GO" id="GO:0022857">
    <property type="term" value="F:transmembrane transporter activity"/>
    <property type="evidence" value="ECO:0007669"/>
    <property type="project" value="UniProtKB-UniRule"/>
</dbReference>
<keyword evidence="6" id="KW-0325">Glycoprotein</keyword>
<keyword evidence="3 7" id="KW-0812">Transmembrane</keyword>
<dbReference type="AlphaFoldDB" id="A0A811LD94"/>
<reference evidence="8" key="1">
    <citation type="submission" date="2020-09" db="EMBL/GenBank/DDBJ databases">
        <authorList>
            <person name="Kikuchi T."/>
        </authorList>
    </citation>
    <scope>NUCLEOTIDE SEQUENCE</scope>
    <source>
        <strain evidence="8">SH1</strain>
    </source>
</reference>
<feature type="transmembrane region" description="Helical" evidence="7">
    <location>
        <begin position="336"/>
        <end position="356"/>
    </location>
</feature>
<feature type="transmembrane region" description="Helical" evidence="7">
    <location>
        <begin position="363"/>
        <end position="382"/>
    </location>
</feature>
<feature type="transmembrane region" description="Helical" evidence="7">
    <location>
        <begin position="553"/>
        <end position="574"/>
    </location>
</feature>
<feature type="transmembrane region" description="Helical" evidence="7">
    <location>
        <begin position="589"/>
        <end position="610"/>
    </location>
</feature>
<dbReference type="PANTHER" id="PTHR12385:SF14">
    <property type="entry name" value="CHOLINE TRANSPORTER-LIKE 2"/>
    <property type="match status" value="1"/>
</dbReference>
<keyword evidence="4 7" id="KW-1133">Transmembrane helix</keyword>
<evidence type="ECO:0000256" key="4">
    <source>
        <dbReference type="ARBA" id="ARBA00022989"/>
    </source>
</evidence>
<dbReference type="EMBL" id="CAJFDH010000006">
    <property type="protein sequence ID" value="CAD5227378.1"/>
    <property type="molecule type" value="Genomic_DNA"/>
</dbReference>
<feature type="transmembrane region" description="Helical" evidence="7">
    <location>
        <begin position="457"/>
        <end position="480"/>
    </location>
</feature>